<gene>
    <name evidence="1" type="ORF">POPTR_003G064700v4</name>
</gene>
<dbReference type="EMBL" id="CM009292">
    <property type="protein sequence ID" value="KAI9397654.1"/>
    <property type="molecule type" value="Genomic_DNA"/>
</dbReference>
<keyword evidence="2" id="KW-1185">Reference proteome</keyword>
<accession>A0ACC0T8S2</accession>
<sequence>MSKWLGFSLTPHLRIDEGFGREDQAPGFSVMPLRSDGSLCVFDPFRRPSNGAPDWRYENTMDGGSTSEDGPKLEDFLGCYSNSPSNETKVHCQQEDHQSHQNHANRINVDLAPSFNTNGDVKTGENSLTSRSSSIQSYHFNDNPQTSIPSHCLQHCDLNHSHSHNHNHNHESGMNHVPFESASSVSGFKSWLRQTAPFSSSGKSPIEANNSNFQSLLLTMSPSSQNGLATISPLQVVDNRKRPVVKSLAKEPVSHKSIDTFGQRTSQYRGVTRYYLPFLLFFKSWQYLPFNFASTYTCVCAIICYIRSMIVRHRWTGRYEAHLWDNSCRKEGQTRKGRQGVRENKLLIFSVFLSSIHTYAVFFLFLQKNILTVAFLFHILFGYIHLSMSLKSYAVYLGGYDKEEKAARAYDLAALKYWGPTTHINFPLNTYEKELEEMKHMTRQEFVASLRRKSSGFSRGASVYRGVTRHHQHGRWQARIGRVAGNKDLYLGTFSTQEEAAEAYDIAAIKFRGTSAVTNFGIRRYDVKRICSSSKLIASDLAKRSTKDSAPVALEDYNSCASSTSSQPHFAIASSEASHELTDMMWSENTGEHQQQQSANNNNNGVTLVASTSRNPPIAASPKCSVGLASDFGLGSESYSQGYFPLQGGKHQVPMFALWND</sequence>
<evidence type="ECO:0000313" key="1">
    <source>
        <dbReference type="EMBL" id="KAI9397654.1"/>
    </source>
</evidence>
<comment type="caution">
    <text evidence="1">The sequence shown here is derived from an EMBL/GenBank/DDBJ whole genome shotgun (WGS) entry which is preliminary data.</text>
</comment>
<organism evidence="1 2">
    <name type="scientific">Populus trichocarpa</name>
    <name type="common">Western balsam poplar</name>
    <name type="synonym">Populus balsamifera subsp. trichocarpa</name>
    <dbReference type="NCBI Taxonomy" id="3694"/>
    <lineage>
        <taxon>Eukaryota</taxon>
        <taxon>Viridiplantae</taxon>
        <taxon>Streptophyta</taxon>
        <taxon>Embryophyta</taxon>
        <taxon>Tracheophyta</taxon>
        <taxon>Spermatophyta</taxon>
        <taxon>Magnoliopsida</taxon>
        <taxon>eudicotyledons</taxon>
        <taxon>Gunneridae</taxon>
        <taxon>Pentapetalae</taxon>
        <taxon>rosids</taxon>
        <taxon>fabids</taxon>
        <taxon>Malpighiales</taxon>
        <taxon>Salicaceae</taxon>
        <taxon>Saliceae</taxon>
        <taxon>Populus</taxon>
    </lineage>
</organism>
<evidence type="ECO:0000313" key="2">
    <source>
        <dbReference type="Proteomes" id="UP000006729"/>
    </source>
</evidence>
<dbReference type="Proteomes" id="UP000006729">
    <property type="component" value="Chromosome 3"/>
</dbReference>
<name>A0ACC0T8S2_POPTR</name>
<proteinExistence type="predicted"/>
<reference evidence="1 2" key="1">
    <citation type="journal article" date="2006" name="Science">
        <title>The genome of black cottonwood, Populus trichocarpa (Torr. &amp; Gray).</title>
        <authorList>
            <person name="Tuskan G.A."/>
            <person name="Difazio S."/>
            <person name="Jansson S."/>
            <person name="Bohlmann J."/>
            <person name="Grigoriev I."/>
            <person name="Hellsten U."/>
            <person name="Putnam N."/>
            <person name="Ralph S."/>
            <person name="Rombauts S."/>
            <person name="Salamov A."/>
            <person name="Schein J."/>
            <person name="Sterck L."/>
            <person name="Aerts A."/>
            <person name="Bhalerao R.R."/>
            <person name="Bhalerao R.P."/>
            <person name="Blaudez D."/>
            <person name="Boerjan W."/>
            <person name="Brun A."/>
            <person name="Brunner A."/>
            <person name="Busov V."/>
            <person name="Campbell M."/>
            <person name="Carlson J."/>
            <person name="Chalot M."/>
            <person name="Chapman J."/>
            <person name="Chen G.L."/>
            <person name="Cooper D."/>
            <person name="Coutinho P.M."/>
            <person name="Couturier J."/>
            <person name="Covert S."/>
            <person name="Cronk Q."/>
            <person name="Cunningham R."/>
            <person name="Davis J."/>
            <person name="Degroeve S."/>
            <person name="Dejardin A."/>
            <person name="Depamphilis C."/>
            <person name="Detter J."/>
            <person name="Dirks B."/>
            <person name="Dubchak I."/>
            <person name="Duplessis S."/>
            <person name="Ehlting J."/>
            <person name="Ellis B."/>
            <person name="Gendler K."/>
            <person name="Goodstein D."/>
            <person name="Gribskov M."/>
            <person name="Grimwood J."/>
            <person name="Groover A."/>
            <person name="Gunter L."/>
            <person name="Hamberger B."/>
            <person name="Heinze B."/>
            <person name="Helariutta Y."/>
            <person name="Henrissat B."/>
            <person name="Holligan D."/>
            <person name="Holt R."/>
            <person name="Huang W."/>
            <person name="Islam-Faridi N."/>
            <person name="Jones S."/>
            <person name="Jones-Rhoades M."/>
            <person name="Jorgensen R."/>
            <person name="Joshi C."/>
            <person name="Kangasjarvi J."/>
            <person name="Karlsson J."/>
            <person name="Kelleher C."/>
            <person name="Kirkpatrick R."/>
            <person name="Kirst M."/>
            <person name="Kohler A."/>
            <person name="Kalluri U."/>
            <person name="Larimer F."/>
            <person name="Leebens-Mack J."/>
            <person name="Leple J.C."/>
            <person name="Locascio P."/>
            <person name="Lou Y."/>
            <person name="Lucas S."/>
            <person name="Martin F."/>
            <person name="Montanini B."/>
            <person name="Napoli C."/>
            <person name="Nelson D.R."/>
            <person name="Nelson C."/>
            <person name="Nieminen K."/>
            <person name="Nilsson O."/>
            <person name="Pereda V."/>
            <person name="Peter G."/>
            <person name="Philippe R."/>
            <person name="Pilate G."/>
            <person name="Poliakov A."/>
            <person name="Razumovskaya J."/>
            <person name="Richardson P."/>
            <person name="Rinaldi C."/>
            <person name="Ritland K."/>
            <person name="Rouze P."/>
            <person name="Ryaboy D."/>
            <person name="Schmutz J."/>
            <person name="Schrader J."/>
            <person name="Segerman B."/>
            <person name="Shin H."/>
            <person name="Siddiqui A."/>
            <person name="Sterky F."/>
            <person name="Terry A."/>
            <person name="Tsai C.J."/>
            <person name="Uberbacher E."/>
            <person name="Unneberg P."/>
            <person name="Vahala J."/>
            <person name="Wall K."/>
            <person name="Wessler S."/>
            <person name="Yang G."/>
            <person name="Yin T."/>
            <person name="Douglas C."/>
            <person name="Marra M."/>
            <person name="Sandberg G."/>
            <person name="Van de Peer Y."/>
            <person name="Rokhsar D."/>
        </authorList>
    </citation>
    <scope>NUCLEOTIDE SEQUENCE [LARGE SCALE GENOMIC DNA]</scope>
    <source>
        <strain evidence="2">cv. Nisqually</strain>
    </source>
</reference>
<protein>
    <submittedName>
        <fullName evidence="1">Uncharacterized protein</fullName>
    </submittedName>
</protein>